<reference evidence="1 2" key="1">
    <citation type="submission" date="2020-02" db="EMBL/GenBank/DDBJ databases">
        <title>Fructobacillus sp. isolated from paper mulberry of Taiwan.</title>
        <authorList>
            <person name="Lin S.-T."/>
        </authorList>
    </citation>
    <scope>NUCLEOTIDE SEQUENCE [LARGE SCALE GENOMIC DNA]</scope>
    <source>
        <strain evidence="1 2">M1-21</strain>
    </source>
</reference>
<evidence type="ECO:0000313" key="2">
    <source>
        <dbReference type="Proteomes" id="UP000735205"/>
    </source>
</evidence>
<protein>
    <recommendedName>
        <fullName evidence="3">Competence protein ComGF</fullName>
    </recommendedName>
</protein>
<evidence type="ECO:0008006" key="3">
    <source>
        <dbReference type="Google" id="ProtNLM"/>
    </source>
</evidence>
<sequence length="148" mass="16725">MTKHRWKVRTWPAFTFIEVLVSLLVTAALLTALVGLEQALKSRPAILQEEDLQAACQQIEAQHYRLLAEGVHELKLEKQGQKGKRRLRLQGDQLVIDGRHNGRMVLLKGLSSLDFVSQESYQEVKVTNQKGDVLRAILLLSKESGDNQ</sequence>
<dbReference type="Proteomes" id="UP000735205">
    <property type="component" value="Unassembled WGS sequence"/>
</dbReference>
<dbReference type="EMBL" id="JAAMFJ010000001">
    <property type="protein sequence ID" value="MBS9335652.1"/>
    <property type="molecule type" value="Genomic_DNA"/>
</dbReference>
<comment type="caution">
    <text evidence="1">The sequence shown here is derived from an EMBL/GenBank/DDBJ whole genome shotgun (WGS) entry which is preliminary data.</text>
</comment>
<gene>
    <name evidence="1" type="ORF">G6R28_00175</name>
</gene>
<keyword evidence="2" id="KW-1185">Reference proteome</keyword>
<dbReference type="RefSeq" id="WP_213792230.1">
    <property type="nucleotide sequence ID" value="NZ_JAAMFJ010000001.1"/>
</dbReference>
<name>A0ABS5QUN8_9LACO</name>
<organism evidence="1 2">
    <name type="scientific">Fructobacillus papyrifericola</name>
    <dbReference type="NCBI Taxonomy" id="2713172"/>
    <lineage>
        <taxon>Bacteria</taxon>
        <taxon>Bacillati</taxon>
        <taxon>Bacillota</taxon>
        <taxon>Bacilli</taxon>
        <taxon>Lactobacillales</taxon>
        <taxon>Lactobacillaceae</taxon>
        <taxon>Fructobacillus</taxon>
    </lineage>
</organism>
<proteinExistence type="predicted"/>
<accession>A0ABS5QUN8</accession>
<evidence type="ECO:0000313" key="1">
    <source>
        <dbReference type="EMBL" id="MBS9335652.1"/>
    </source>
</evidence>